<proteinExistence type="predicted"/>
<comment type="caution">
    <text evidence="2">The sequence shown here is derived from an EMBL/GenBank/DDBJ whole genome shotgun (WGS) entry which is preliminary data.</text>
</comment>
<dbReference type="Pfam" id="PF03147">
    <property type="entry name" value="FDX-ACB"/>
    <property type="match status" value="1"/>
</dbReference>
<gene>
    <name evidence="2" type="ORF">S01H1_18133</name>
</gene>
<dbReference type="Gene3D" id="3.30.70.380">
    <property type="entry name" value="Ferrodoxin-fold anticodon-binding domain"/>
    <property type="match status" value="1"/>
</dbReference>
<feature type="non-terminal residue" evidence="2">
    <location>
        <position position="1"/>
    </location>
</feature>
<feature type="domain" description="FDX-ACB" evidence="1">
    <location>
        <begin position="1"/>
        <end position="45"/>
    </location>
</feature>
<accession>X0SS66</accession>
<dbReference type="PROSITE" id="PS51447">
    <property type="entry name" value="FDX_ACB"/>
    <property type="match status" value="1"/>
</dbReference>
<dbReference type="SUPFAM" id="SSF54991">
    <property type="entry name" value="Anticodon-binding domain of PheRS"/>
    <property type="match status" value="1"/>
</dbReference>
<sequence length="46" mass="5404">VSEHEKSLTYEISLRAGDHTLTDQEVDRSVHRIMKRLAKLDARLRE</sequence>
<dbReference type="EMBL" id="BARS01009673">
    <property type="protein sequence ID" value="GAF77961.1"/>
    <property type="molecule type" value="Genomic_DNA"/>
</dbReference>
<evidence type="ECO:0000313" key="2">
    <source>
        <dbReference type="EMBL" id="GAF77961.1"/>
    </source>
</evidence>
<organism evidence="2">
    <name type="scientific">marine sediment metagenome</name>
    <dbReference type="NCBI Taxonomy" id="412755"/>
    <lineage>
        <taxon>unclassified sequences</taxon>
        <taxon>metagenomes</taxon>
        <taxon>ecological metagenomes</taxon>
    </lineage>
</organism>
<dbReference type="AlphaFoldDB" id="X0SS66"/>
<protein>
    <recommendedName>
        <fullName evidence="1">FDX-ACB domain-containing protein</fullName>
    </recommendedName>
</protein>
<dbReference type="InterPro" id="IPR036690">
    <property type="entry name" value="Fdx_antiC-bd_sf"/>
</dbReference>
<evidence type="ECO:0000259" key="1">
    <source>
        <dbReference type="PROSITE" id="PS51447"/>
    </source>
</evidence>
<name>X0SS66_9ZZZZ</name>
<dbReference type="InterPro" id="IPR005121">
    <property type="entry name" value="Fdx_antiC-bd"/>
</dbReference>
<reference evidence="2" key="1">
    <citation type="journal article" date="2014" name="Front. Microbiol.">
        <title>High frequency of phylogenetically diverse reductive dehalogenase-homologous genes in deep subseafloor sedimentary metagenomes.</title>
        <authorList>
            <person name="Kawai M."/>
            <person name="Futagami T."/>
            <person name="Toyoda A."/>
            <person name="Takaki Y."/>
            <person name="Nishi S."/>
            <person name="Hori S."/>
            <person name="Arai W."/>
            <person name="Tsubouchi T."/>
            <person name="Morono Y."/>
            <person name="Uchiyama I."/>
            <person name="Ito T."/>
            <person name="Fujiyama A."/>
            <person name="Inagaki F."/>
            <person name="Takami H."/>
        </authorList>
    </citation>
    <scope>NUCLEOTIDE SEQUENCE</scope>
    <source>
        <strain evidence="2">Expedition CK06-06</strain>
    </source>
</reference>